<dbReference type="InterPro" id="IPR006828">
    <property type="entry name" value="ASC_dom"/>
</dbReference>
<proteinExistence type="inferred from homology"/>
<name>A0A0R3PG67_ANGCS</name>
<dbReference type="GO" id="GO:0005737">
    <property type="term" value="C:cytoplasm"/>
    <property type="evidence" value="ECO:0007669"/>
    <property type="project" value="TreeGrafter"/>
</dbReference>
<dbReference type="SUPFAM" id="SSF160219">
    <property type="entry name" value="AMPKBI-like"/>
    <property type="match status" value="1"/>
</dbReference>
<evidence type="ECO:0000313" key="10">
    <source>
        <dbReference type="EMBL" id="VDM54828.1"/>
    </source>
</evidence>
<dbReference type="InterPro" id="IPR050827">
    <property type="entry name" value="CRP1_MDG1_kinase"/>
</dbReference>
<feature type="region of interest" description="Disordered" evidence="8">
    <location>
        <begin position="154"/>
        <end position="174"/>
    </location>
</feature>
<dbReference type="PANTHER" id="PTHR10343:SF84">
    <property type="entry name" value="5'-AMP-ACTIVATED PROTEIN KINASE SUBUNIT BETA-1"/>
    <property type="match status" value="1"/>
</dbReference>
<sequence length="261" mass="29454">MIIDVFSHMISALDFELLNLLYSTSRQIFASAILNGCFKVKIAKNDDDMEGGVAPTVQFKETNDQPRSVFICGSWDGWRHKIPLVKSDNDFSTILELSPGHHEYKFMVDNKWVVDNNQPKTNNNLGGENNVMSIDEEDFEVFDALDKDLASSNAGEALRGASSHQPSHDTPNDRELEKLRTFSQEIPERSEFAKTHNPPALPPHLLQVILNKDTPVQCDPNVLPEPNHVMLNHLYALSIKDGVMVLSATHRFMRLIYLPIC</sequence>
<evidence type="ECO:0000256" key="3">
    <source>
        <dbReference type="ARBA" id="ARBA00022553"/>
    </source>
</evidence>
<dbReference type="Pfam" id="PF16561">
    <property type="entry name" value="AMPK1_CBM"/>
    <property type="match status" value="1"/>
</dbReference>
<dbReference type="GO" id="GO:0019901">
    <property type="term" value="F:protein kinase binding"/>
    <property type="evidence" value="ECO:0007669"/>
    <property type="project" value="TreeGrafter"/>
</dbReference>
<feature type="domain" description="Association with the SNF1 complex (ASC)" evidence="9">
    <location>
        <begin position="175"/>
        <end position="260"/>
    </location>
</feature>
<gene>
    <name evidence="10" type="ORF">ACOC_LOCUS3243</name>
</gene>
<dbReference type="SMART" id="SM01010">
    <property type="entry name" value="AMPKBI"/>
    <property type="match status" value="1"/>
</dbReference>
<evidence type="ECO:0000256" key="2">
    <source>
        <dbReference type="ARBA" id="ARBA00022516"/>
    </source>
</evidence>
<comment type="function">
    <text evidence="6">Non-catalytic subunit of AMP-activated protein kinase (AMPK), an energy sensor protein kinase that plays a key role in regulating cellular energy metabolism. In response to reduction of intracellular ATP levels, AMPK activates energy-producing pathways and inhibits energy-consuming processes: inhibits protein, carbohydrate and lipid biosynthesis, as well as cell growth and proliferation. AMPK acts via direct phosphorylation of metabolic enzymes, and by longer-term effects via phosphorylation of transcription regulators. Also acts as a regulator of cellular polarity by remodeling the actin cytoskeleton; probably by indirectly activating myosin. Beta non-catalytic subunit acts as a scaffold on which the AMPK complex assembles, via its C-terminus that bridges alpha (PRKAA1 or PRKAA2) and gamma subunits (PRKAG1, PRKAG2 or PRKAG3).</text>
</comment>
<dbReference type="InterPro" id="IPR013783">
    <property type="entry name" value="Ig-like_fold"/>
</dbReference>
<reference evidence="12" key="1">
    <citation type="submission" date="2017-02" db="UniProtKB">
        <authorList>
            <consortium name="WormBaseParasite"/>
        </authorList>
    </citation>
    <scope>IDENTIFICATION</scope>
</reference>
<evidence type="ECO:0000313" key="11">
    <source>
        <dbReference type="Proteomes" id="UP000267027"/>
    </source>
</evidence>
<evidence type="ECO:0000256" key="8">
    <source>
        <dbReference type="SAM" id="MobiDB-lite"/>
    </source>
</evidence>
<dbReference type="STRING" id="334426.A0A0R3PG67"/>
<dbReference type="GO" id="GO:0031588">
    <property type="term" value="C:nucleotide-activated protein kinase complex"/>
    <property type="evidence" value="ECO:0007669"/>
    <property type="project" value="TreeGrafter"/>
</dbReference>
<dbReference type="InterPro" id="IPR014756">
    <property type="entry name" value="Ig_E-set"/>
</dbReference>
<keyword evidence="2" id="KW-0444">Lipid biosynthesis</keyword>
<protein>
    <recommendedName>
        <fullName evidence="7">5'-AMP-activated protein kinase subunit beta-1</fullName>
    </recommendedName>
</protein>
<dbReference type="AlphaFoldDB" id="A0A0R3PG67"/>
<evidence type="ECO:0000256" key="5">
    <source>
        <dbReference type="ARBA" id="ARBA00023098"/>
    </source>
</evidence>
<dbReference type="OrthoDB" id="531008at2759"/>
<evidence type="ECO:0000313" key="12">
    <source>
        <dbReference type="WBParaSite" id="ACOC_0000324201-mRNA-1"/>
    </source>
</evidence>
<evidence type="ECO:0000256" key="6">
    <source>
        <dbReference type="ARBA" id="ARBA00025180"/>
    </source>
</evidence>
<evidence type="ECO:0000256" key="7">
    <source>
        <dbReference type="ARBA" id="ARBA00040010"/>
    </source>
</evidence>
<dbReference type="InterPro" id="IPR032640">
    <property type="entry name" value="AMPK1_CBM"/>
</dbReference>
<keyword evidence="4" id="KW-0276">Fatty acid metabolism</keyword>
<dbReference type="GO" id="GO:0005634">
    <property type="term" value="C:nucleus"/>
    <property type="evidence" value="ECO:0007669"/>
    <property type="project" value="TreeGrafter"/>
</dbReference>
<dbReference type="PANTHER" id="PTHR10343">
    <property type="entry name" value="5'-AMP-ACTIVATED PROTEIN KINASE , BETA SUBUNIT"/>
    <property type="match status" value="1"/>
</dbReference>
<dbReference type="CDD" id="cd02859">
    <property type="entry name" value="E_set_AMPKbeta_like_N"/>
    <property type="match status" value="1"/>
</dbReference>
<dbReference type="SUPFAM" id="SSF81296">
    <property type="entry name" value="E set domains"/>
    <property type="match status" value="1"/>
</dbReference>
<comment type="similarity">
    <text evidence="1">Belongs to the 5'-AMP-activated protein kinase beta subunit family.</text>
</comment>
<dbReference type="WBParaSite" id="ACOC_0000324201-mRNA-1">
    <property type="protein sequence ID" value="ACOC_0000324201-mRNA-1"/>
    <property type="gene ID" value="ACOC_0000324201"/>
</dbReference>
<keyword evidence="5" id="KW-0443">Lipid metabolism</keyword>
<organism evidence="12">
    <name type="scientific">Angiostrongylus costaricensis</name>
    <name type="common">Nematode worm</name>
    <dbReference type="NCBI Taxonomy" id="334426"/>
    <lineage>
        <taxon>Eukaryota</taxon>
        <taxon>Metazoa</taxon>
        <taxon>Ecdysozoa</taxon>
        <taxon>Nematoda</taxon>
        <taxon>Chromadorea</taxon>
        <taxon>Rhabditida</taxon>
        <taxon>Rhabditina</taxon>
        <taxon>Rhabditomorpha</taxon>
        <taxon>Strongyloidea</taxon>
        <taxon>Metastrongylidae</taxon>
        <taxon>Angiostrongylus</taxon>
    </lineage>
</organism>
<dbReference type="GO" id="GO:0007165">
    <property type="term" value="P:signal transduction"/>
    <property type="evidence" value="ECO:0007669"/>
    <property type="project" value="TreeGrafter"/>
</dbReference>
<dbReference type="Gene3D" id="2.60.40.10">
    <property type="entry name" value="Immunoglobulins"/>
    <property type="match status" value="1"/>
</dbReference>
<dbReference type="Pfam" id="PF04739">
    <property type="entry name" value="AMPKBI"/>
    <property type="match status" value="1"/>
</dbReference>
<evidence type="ECO:0000256" key="4">
    <source>
        <dbReference type="ARBA" id="ARBA00022832"/>
    </source>
</evidence>
<keyword evidence="3" id="KW-0597">Phosphoprotein</keyword>
<dbReference type="OMA" id="HEYKFMV"/>
<dbReference type="FunFam" id="2.60.40.10:FF:000139">
    <property type="entry name" value="Protein kinase AMP-activated non-catalytic subunit beta 1"/>
    <property type="match status" value="1"/>
</dbReference>
<evidence type="ECO:0000256" key="1">
    <source>
        <dbReference type="ARBA" id="ARBA00010926"/>
    </source>
</evidence>
<keyword evidence="11" id="KW-1185">Reference proteome</keyword>
<dbReference type="GO" id="GO:0006631">
    <property type="term" value="P:fatty acid metabolic process"/>
    <property type="evidence" value="ECO:0007669"/>
    <property type="project" value="UniProtKB-KW"/>
</dbReference>
<dbReference type="Proteomes" id="UP000267027">
    <property type="component" value="Unassembled WGS sequence"/>
</dbReference>
<dbReference type="Gene3D" id="6.20.250.60">
    <property type="match status" value="1"/>
</dbReference>
<evidence type="ECO:0000259" key="9">
    <source>
        <dbReference type="SMART" id="SM01010"/>
    </source>
</evidence>
<dbReference type="EMBL" id="UYYA01000900">
    <property type="protein sequence ID" value="VDM54828.1"/>
    <property type="molecule type" value="Genomic_DNA"/>
</dbReference>
<reference evidence="10 11" key="2">
    <citation type="submission" date="2018-11" db="EMBL/GenBank/DDBJ databases">
        <authorList>
            <consortium name="Pathogen Informatics"/>
        </authorList>
    </citation>
    <scope>NUCLEOTIDE SEQUENCE [LARGE SCALE GENOMIC DNA]</scope>
    <source>
        <strain evidence="10 11">Costa Rica</strain>
    </source>
</reference>
<dbReference type="InterPro" id="IPR037256">
    <property type="entry name" value="ASC_dom_sf"/>
</dbReference>
<accession>A0A0R3PG67</accession>